<evidence type="ECO:0000313" key="4">
    <source>
        <dbReference type="EMBL" id="CAE0503789.1"/>
    </source>
</evidence>
<dbReference type="EMBL" id="HBIP01031037">
    <property type="protein sequence ID" value="CAE0503789.1"/>
    <property type="molecule type" value="Transcribed_RNA"/>
</dbReference>
<dbReference type="PANTHER" id="PTHR33724">
    <property type="entry name" value="INTRAFLAGELLAR TRANSPORT PROTEIN 43 HOMOLOG"/>
    <property type="match status" value="1"/>
</dbReference>
<evidence type="ECO:0000256" key="2">
    <source>
        <dbReference type="SAM" id="MobiDB-lite"/>
    </source>
</evidence>
<evidence type="ECO:0000313" key="3">
    <source>
        <dbReference type="EMBL" id="CAE0503779.1"/>
    </source>
</evidence>
<dbReference type="InterPro" id="IPR029302">
    <property type="entry name" value="IFT43"/>
</dbReference>
<name>A0A6S8NK32_DUNTE</name>
<dbReference type="EMBL" id="HBIP01031027">
    <property type="protein sequence ID" value="CAE0503779.1"/>
    <property type="molecule type" value="Transcribed_RNA"/>
</dbReference>
<accession>A0A6S8NK32</accession>
<dbReference type="AlphaFoldDB" id="A0A6S8NK32"/>
<organism evidence="3">
    <name type="scientific">Dunaliella tertiolecta</name>
    <name type="common">Green alga</name>
    <dbReference type="NCBI Taxonomy" id="3047"/>
    <lineage>
        <taxon>Eukaryota</taxon>
        <taxon>Viridiplantae</taxon>
        <taxon>Chlorophyta</taxon>
        <taxon>core chlorophytes</taxon>
        <taxon>Chlorophyceae</taxon>
        <taxon>CS clade</taxon>
        <taxon>Chlamydomonadales</taxon>
        <taxon>Dunaliellaceae</taxon>
        <taxon>Dunaliella</taxon>
    </lineage>
</organism>
<dbReference type="PANTHER" id="PTHR33724:SF1">
    <property type="entry name" value="INTRAFLAGELLAR TRANSPORT PROTEIN 43 HOMOLOG"/>
    <property type="match status" value="1"/>
</dbReference>
<feature type="region of interest" description="Disordered" evidence="2">
    <location>
        <begin position="1"/>
        <end position="196"/>
    </location>
</feature>
<sequence length="311" mass="33377">MFPMEDGSQEPPQESRPRAGRRAGGGAPAPVQASTEEEIEEQSKQEASPSPPEEPVQPRQQEEQPQQEQQQQQENTTEDSEGDDLAPPAPPATQPPLQQNEESSKNNEGGDGAGKESISTLPAPAPPRIQGRRAGATVGGFMGASAASTAGGEQEARAADPLAAPGEGMNKQLTGVSKRKQEQHAQLAEQKVKANSKYDERVLDAEVLDIPELEEEGKEDLSRLVAEAPKIRTNKVQGIVELDEDMQYMLPAAGDKDIDLSMLTAVLASSEQVDEKDDIWTPETLLVQLASELNSEMEKAEGRKEAAVSKS</sequence>
<proteinExistence type="predicted"/>
<dbReference type="GO" id="GO:0035721">
    <property type="term" value="P:intraciliary retrograde transport"/>
    <property type="evidence" value="ECO:0007669"/>
    <property type="project" value="TreeGrafter"/>
</dbReference>
<feature type="compositionally biased region" description="Low complexity" evidence="2">
    <location>
        <begin position="57"/>
        <end position="74"/>
    </location>
</feature>
<dbReference type="Pfam" id="PF15305">
    <property type="entry name" value="IFT43"/>
    <property type="match status" value="1"/>
</dbReference>
<keyword evidence="1" id="KW-0970">Cilium biogenesis/degradation</keyword>
<dbReference type="GO" id="GO:0030991">
    <property type="term" value="C:intraciliary transport particle A"/>
    <property type="evidence" value="ECO:0007669"/>
    <property type="project" value="InterPro"/>
</dbReference>
<evidence type="ECO:0000256" key="1">
    <source>
        <dbReference type="ARBA" id="ARBA00022794"/>
    </source>
</evidence>
<dbReference type="GO" id="GO:0005929">
    <property type="term" value="C:cilium"/>
    <property type="evidence" value="ECO:0007669"/>
    <property type="project" value="TreeGrafter"/>
</dbReference>
<gene>
    <name evidence="3" type="ORF">DTER00134_LOCUS18852</name>
    <name evidence="4" type="ORF">DTER00134_LOCUS18862</name>
</gene>
<reference evidence="3" key="1">
    <citation type="submission" date="2021-01" db="EMBL/GenBank/DDBJ databases">
        <authorList>
            <person name="Corre E."/>
            <person name="Pelletier E."/>
            <person name="Niang G."/>
            <person name="Scheremetjew M."/>
            <person name="Finn R."/>
            <person name="Kale V."/>
            <person name="Holt S."/>
            <person name="Cochrane G."/>
            <person name="Meng A."/>
            <person name="Brown T."/>
            <person name="Cohen L."/>
        </authorList>
    </citation>
    <scope>NUCLEOTIDE SEQUENCE</scope>
    <source>
        <strain evidence="3">CCMP1320</strain>
    </source>
</reference>
<protein>
    <submittedName>
        <fullName evidence="3">Uncharacterized protein</fullName>
    </submittedName>
</protein>